<evidence type="ECO:0000256" key="10">
    <source>
        <dbReference type="HAMAP-Rule" id="MF_00321"/>
    </source>
</evidence>
<comment type="cofactor">
    <cofactor evidence="1">
        <name>Mg(2+)</name>
        <dbReference type="ChEBI" id="CHEBI:18420"/>
    </cofactor>
</comment>
<feature type="domain" description="EngB-type G" evidence="11">
    <location>
        <begin position="40"/>
        <end position="213"/>
    </location>
</feature>
<dbReference type="NCBIfam" id="TIGR03598">
    <property type="entry name" value="GTPase_YsxC"/>
    <property type="match status" value="1"/>
</dbReference>
<dbReference type="InterPro" id="IPR019987">
    <property type="entry name" value="GTP-bd_ribosome_bio_YsxC"/>
</dbReference>
<keyword evidence="9 10" id="KW-0131">Cell cycle</keyword>
<protein>
    <recommendedName>
        <fullName evidence="10">Probable GTP-binding protein EngB</fullName>
    </recommendedName>
</protein>
<keyword evidence="7 10" id="KW-0342">GTP-binding</keyword>
<reference evidence="13" key="1">
    <citation type="journal article" date="2019" name="Int. J. Syst. Evol. Microbiol.">
        <title>The Global Catalogue of Microorganisms (GCM) 10K type strain sequencing project: providing services to taxonomists for standard genome sequencing and annotation.</title>
        <authorList>
            <consortium name="The Broad Institute Genomics Platform"/>
            <consortium name="The Broad Institute Genome Sequencing Center for Infectious Disease"/>
            <person name="Wu L."/>
            <person name="Ma J."/>
        </authorList>
    </citation>
    <scope>NUCLEOTIDE SEQUENCE [LARGE SCALE GENOMIC DNA]</scope>
    <source>
        <strain evidence="13">CCUG 51308</strain>
    </source>
</reference>
<dbReference type="InterPro" id="IPR006073">
    <property type="entry name" value="GTP-bd"/>
</dbReference>
<dbReference type="PROSITE" id="PS51706">
    <property type="entry name" value="G_ENGB"/>
    <property type="match status" value="1"/>
</dbReference>
<evidence type="ECO:0000256" key="3">
    <source>
        <dbReference type="ARBA" id="ARBA00022618"/>
    </source>
</evidence>
<keyword evidence="13" id="KW-1185">Reference proteome</keyword>
<evidence type="ECO:0000313" key="13">
    <source>
        <dbReference type="Proteomes" id="UP001596492"/>
    </source>
</evidence>
<evidence type="ECO:0000256" key="9">
    <source>
        <dbReference type="ARBA" id="ARBA00023306"/>
    </source>
</evidence>
<sequence length="213" mass="23563">MTSDEYDYPAAQIEDGRKLFASEVNFVKGVVNMKGLPPADRPEIAFAGRSNVGKSSLINALFNRKQLARASGQPGRTQEINFFSILEDLFVVDLPGYGYAVAPKAVVDKWTAFTQTYLRGRTNLQRVFLLIDSRRGVTDVDKGIMKTLDRAAMNYQIVLTKADKLKKSELDDVMEGAVQAIKKHPAAHPRIMMTSSEKGMGLPELKAEIVALI</sequence>
<evidence type="ECO:0000256" key="7">
    <source>
        <dbReference type="ARBA" id="ARBA00023134"/>
    </source>
</evidence>
<keyword evidence="5 10" id="KW-0547">Nucleotide-binding</keyword>
<keyword evidence="3 10" id="KW-0132">Cell division</keyword>
<dbReference type="InterPro" id="IPR027417">
    <property type="entry name" value="P-loop_NTPase"/>
</dbReference>
<dbReference type="PANTHER" id="PTHR11649:SF13">
    <property type="entry name" value="ENGB-TYPE G DOMAIN-CONTAINING PROTEIN"/>
    <property type="match status" value="1"/>
</dbReference>
<dbReference type="Pfam" id="PF01926">
    <property type="entry name" value="MMR_HSR1"/>
    <property type="match status" value="1"/>
</dbReference>
<name>A0ABW2IK52_9PROT</name>
<accession>A0ABW2IK52</accession>
<keyword evidence="4" id="KW-0479">Metal-binding</keyword>
<comment type="similarity">
    <text evidence="2 10">Belongs to the TRAFAC class TrmE-Era-EngA-EngB-Septin-like GTPase superfamily. EngB GTPase family.</text>
</comment>
<dbReference type="PANTHER" id="PTHR11649">
    <property type="entry name" value="MSS1/TRME-RELATED GTP-BINDING PROTEIN"/>
    <property type="match status" value="1"/>
</dbReference>
<evidence type="ECO:0000313" key="12">
    <source>
        <dbReference type="EMBL" id="MFC7291227.1"/>
    </source>
</evidence>
<gene>
    <name evidence="12" type="primary">yihA</name>
    <name evidence="10" type="synonym">engB</name>
    <name evidence="12" type="ORF">ACFQS8_06335</name>
</gene>
<evidence type="ECO:0000256" key="6">
    <source>
        <dbReference type="ARBA" id="ARBA00022842"/>
    </source>
</evidence>
<evidence type="ECO:0000259" key="11">
    <source>
        <dbReference type="PROSITE" id="PS51706"/>
    </source>
</evidence>
<dbReference type="SUPFAM" id="SSF52540">
    <property type="entry name" value="P-loop containing nucleoside triphosphate hydrolases"/>
    <property type="match status" value="1"/>
</dbReference>
<evidence type="ECO:0000256" key="2">
    <source>
        <dbReference type="ARBA" id="ARBA00009638"/>
    </source>
</evidence>
<organism evidence="12 13">
    <name type="scientific">Hirschia litorea</name>
    <dbReference type="NCBI Taxonomy" id="1199156"/>
    <lineage>
        <taxon>Bacteria</taxon>
        <taxon>Pseudomonadati</taxon>
        <taxon>Pseudomonadota</taxon>
        <taxon>Alphaproteobacteria</taxon>
        <taxon>Hyphomonadales</taxon>
        <taxon>Hyphomonadaceae</taxon>
        <taxon>Hirschia</taxon>
    </lineage>
</organism>
<evidence type="ECO:0000256" key="1">
    <source>
        <dbReference type="ARBA" id="ARBA00001946"/>
    </source>
</evidence>
<proteinExistence type="inferred from homology"/>
<dbReference type="RefSeq" id="WP_382166419.1">
    <property type="nucleotide sequence ID" value="NZ_JBHTBR010000002.1"/>
</dbReference>
<evidence type="ECO:0000256" key="8">
    <source>
        <dbReference type="ARBA" id="ARBA00023210"/>
    </source>
</evidence>
<evidence type="ECO:0000256" key="5">
    <source>
        <dbReference type="ARBA" id="ARBA00022741"/>
    </source>
</evidence>
<keyword evidence="8 10" id="KW-0717">Septation</keyword>
<dbReference type="Proteomes" id="UP001596492">
    <property type="component" value="Unassembled WGS sequence"/>
</dbReference>
<dbReference type="EMBL" id="JBHTBR010000002">
    <property type="protein sequence ID" value="MFC7291227.1"/>
    <property type="molecule type" value="Genomic_DNA"/>
</dbReference>
<dbReference type="InterPro" id="IPR030393">
    <property type="entry name" value="G_ENGB_dom"/>
</dbReference>
<keyword evidence="6" id="KW-0460">Magnesium</keyword>
<dbReference type="Gene3D" id="3.40.50.300">
    <property type="entry name" value="P-loop containing nucleotide triphosphate hydrolases"/>
    <property type="match status" value="1"/>
</dbReference>
<dbReference type="HAMAP" id="MF_00321">
    <property type="entry name" value="GTPase_EngB"/>
    <property type="match status" value="1"/>
</dbReference>
<dbReference type="CDD" id="cd01876">
    <property type="entry name" value="YihA_EngB"/>
    <property type="match status" value="1"/>
</dbReference>
<evidence type="ECO:0000256" key="4">
    <source>
        <dbReference type="ARBA" id="ARBA00022723"/>
    </source>
</evidence>
<comment type="caution">
    <text evidence="12">The sequence shown here is derived from an EMBL/GenBank/DDBJ whole genome shotgun (WGS) entry which is preliminary data.</text>
</comment>
<comment type="function">
    <text evidence="10">Necessary for normal cell division and for the maintenance of normal septation.</text>
</comment>